<keyword evidence="6" id="KW-0032">Aminotransferase</keyword>
<evidence type="ECO:0000313" key="6">
    <source>
        <dbReference type="EMBL" id="MCL9818965.1"/>
    </source>
</evidence>
<evidence type="ECO:0000256" key="2">
    <source>
        <dbReference type="ARBA" id="ARBA00009077"/>
    </source>
</evidence>
<dbReference type="GO" id="GO:0008483">
    <property type="term" value="F:transaminase activity"/>
    <property type="evidence" value="ECO:0007669"/>
    <property type="project" value="UniProtKB-KW"/>
</dbReference>
<dbReference type="Gene3D" id="3.90.1150.10">
    <property type="entry name" value="Aspartate Aminotransferase, domain 1"/>
    <property type="match status" value="1"/>
</dbReference>
<dbReference type="InterPro" id="IPR015421">
    <property type="entry name" value="PyrdxlP-dep_Trfase_major"/>
</dbReference>
<accession>A0ABT0TSS2</accession>
<organism evidence="6 7">
    <name type="scientific">Helicobacter colisuis</name>
    <dbReference type="NCBI Taxonomy" id="2949739"/>
    <lineage>
        <taxon>Bacteria</taxon>
        <taxon>Pseudomonadati</taxon>
        <taxon>Campylobacterota</taxon>
        <taxon>Epsilonproteobacteria</taxon>
        <taxon>Campylobacterales</taxon>
        <taxon>Helicobacteraceae</taxon>
        <taxon>Helicobacter</taxon>
    </lineage>
</organism>
<name>A0ABT0TSS2_9HELI</name>
<dbReference type="InterPro" id="IPR015422">
    <property type="entry name" value="PyrdxlP-dep_Trfase_small"/>
</dbReference>
<protein>
    <submittedName>
        <fullName evidence="6">Aminotransferase class I/II-fold pyridoxal phosphate-dependent enzyme</fullName>
    </submittedName>
</protein>
<dbReference type="CDD" id="cd00614">
    <property type="entry name" value="CGS_like"/>
    <property type="match status" value="1"/>
</dbReference>
<reference evidence="6" key="1">
    <citation type="submission" date="2022-06" db="EMBL/GenBank/DDBJ databases">
        <title>Helicobacter colisuis sp. nov.</title>
        <authorList>
            <person name="Papic B."/>
            <person name="Gruntar I."/>
        </authorList>
    </citation>
    <scope>NUCLEOTIDE SEQUENCE</scope>
    <source>
        <strain evidence="6">11154-15</strain>
    </source>
</reference>
<dbReference type="PANTHER" id="PTHR43797:SF2">
    <property type="entry name" value="HOMOCYSTEINE_CYSTEINE SYNTHASE"/>
    <property type="match status" value="1"/>
</dbReference>
<dbReference type="RefSeq" id="WP_250603531.1">
    <property type="nucleotide sequence ID" value="NZ_JAMOKW010000002.1"/>
</dbReference>
<evidence type="ECO:0000256" key="4">
    <source>
        <dbReference type="ARBA" id="ARBA00022898"/>
    </source>
</evidence>
<dbReference type="Pfam" id="PF01053">
    <property type="entry name" value="Cys_Met_Meta_PP"/>
    <property type="match status" value="1"/>
</dbReference>
<keyword evidence="4 5" id="KW-0663">Pyridoxal phosphate</keyword>
<proteinExistence type="inferred from homology"/>
<dbReference type="EMBL" id="JAMOKX010000001">
    <property type="protein sequence ID" value="MCL9818965.1"/>
    <property type="molecule type" value="Genomic_DNA"/>
</dbReference>
<dbReference type="Proteomes" id="UP001057522">
    <property type="component" value="Unassembled WGS sequence"/>
</dbReference>
<comment type="caution">
    <text evidence="6">The sequence shown here is derived from an EMBL/GenBank/DDBJ whole genome shotgun (WGS) entry which is preliminary data.</text>
</comment>
<dbReference type="InterPro" id="IPR006235">
    <property type="entry name" value="OAc-hSer/O-AcSer_sulfhydrylase"/>
</dbReference>
<evidence type="ECO:0000313" key="7">
    <source>
        <dbReference type="Proteomes" id="UP001057522"/>
    </source>
</evidence>
<evidence type="ECO:0000256" key="5">
    <source>
        <dbReference type="RuleBase" id="RU362118"/>
    </source>
</evidence>
<dbReference type="InterPro" id="IPR000277">
    <property type="entry name" value="Cys/Met-Metab_PyrdxlP-dep_enz"/>
</dbReference>
<dbReference type="NCBIfam" id="TIGR01326">
    <property type="entry name" value="OAH_OAS_sulfhy"/>
    <property type="match status" value="1"/>
</dbReference>
<evidence type="ECO:0000256" key="1">
    <source>
        <dbReference type="ARBA" id="ARBA00001933"/>
    </source>
</evidence>
<dbReference type="PIRSF" id="PIRSF001434">
    <property type="entry name" value="CGS"/>
    <property type="match status" value="1"/>
</dbReference>
<keyword evidence="7" id="KW-1185">Reference proteome</keyword>
<sequence>MPNLTHNNFSQETLALHAGYTYDSQRTLSVPIYQNTAYSFESLQQAAARFGLQELGNIYSRLTNPTTDILGARLAAIEGGAFGVPTSSGSAAIFYALVNLAQNGDNIAFSNKIYGGTQTLLVHTLKRFGIEARVFDIDDIDNTLEKVIDSKTKAIFFESLSNPQIAIADAEKITKIAKAHGIVSICDNTVATAFLHKPFDYGVDIAVYSLSKYVNGQGSALGGAVIERNGLNELIKDNPRYLPFNTPDESYHGLVYASLPLPIFSIRLITEWLRNIGATLSPQNAWIILQGLETLELRIQKHSANALEVAKFLESHPKVKSVNYPALSSNPYHHLVNKYFTNNQCSGLISFESESFEEAQKICNALELFAIVANIGDSKSLIIHPASTTHSQLSQKELDLAGITPATIRLSIGLESPLDLIADLKQALEK</sequence>
<dbReference type="SUPFAM" id="SSF53383">
    <property type="entry name" value="PLP-dependent transferases"/>
    <property type="match status" value="1"/>
</dbReference>
<dbReference type="InterPro" id="IPR015424">
    <property type="entry name" value="PyrdxlP-dep_Trfase"/>
</dbReference>
<comment type="cofactor">
    <cofactor evidence="1 5">
        <name>pyridoxal 5'-phosphate</name>
        <dbReference type="ChEBI" id="CHEBI:597326"/>
    </cofactor>
</comment>
<dbReference type="Gene3D" id="3.40.640.10">
    <property type="entry name" value="Type I PLP-dependent aspartate aminotransferase-like (Major domain)"/>
    <property type="match status" value="1"/>
</dbReference>
<comment type="similarity">
    <text evidence="2 5">Belongs to the trans-sulfuration enzymes family.</text>
</comment>
<keyword evidence="3" id="KW-0808">Transferase</keyword>
<dbReference type="PANTHER" id="PTHR43797">
    <property type="entry name" value="HOMOCYSTEINE/CYSTEINE SYNTHASE"/>
    <property type="match status" value="1"/>
</dbReference>
<evidence type="ECO:0000256" key="3">
    <source>
        <dbReference type="ARBA" id="ARBA00022679"/>
    </source>
</evidence>
<gene>
    <name evidence="6" type="ORF">NCR95_02085</name>
</gene>